<evidence type="ECO:0000256" key="1">
    <source>
        <dbReference type="SAM" id="MobiDB-lite"/>
    </source>
</evidence>
<dbReference type="RefSeq" id="XP_070917437.1">
    <property type="nucleotide sequence ID" value="XM_071061336.1"/>
</dbReference>
<proteinExistence type="predicted"/>
<name>A0ABQ0GD52_9PEZI</name>
<dbReference type="CDD" id="cd00180">
    <property type="entry name" value="PKc"/>
    <property type="match status" value="1"/>
</dbReference>
<reference evidence="3 4" key="1">
    <citation type="submission" date="2024-09" db="EMBL/GenBank/DDBJ databases">
        <title>Itraconazole resistance in Madurella fahalii resulting from another homologue of gene encoding cytochrome P450 14-alpha sterol demethylase (CYP51).</title>
        <authorList>
            <person name="Yoshioka I."/>
            <person name="Fahal A.H."/>
            <person name="Kaneko S."/>
            <person name="Yaguchi T."/>
        </authorList>
    </citation>
    <scope>NUCLEOTIDE SEQUENCE [LARGE SCALE GENOMIC DNA]</scope>
    <source>
        <strain evidence="3 4">IFM 68171</strain>
    </source>
</reference>
<dbReference type="InterPro" id="IPR000719">
    <property type="entry name" value="Prot_kinase_dom"/>
</dbReference>
<feature type="region of interest" description="Disordered" evidence="1">
    <location>
        <begin position="1"/>
        <end position="31"/>
    </location>
</feature>
<organism evidence="3 4">
    <name type="scientific">Madurella fahalii</name>
    <dbReference type="NCBI Taxonomy" id="1157608"/>
    <lineage>
        <taxon>Eukaryota</taxon>
        <taxon>Fungi</taxon>
        <taxon>Dikarya</taxon>
        <taxon>Ascomycota</taxon>
        <taxon>Pezizomycotina</taxon>
        <taxon>Sordariomycetes</taxon>
        <taxon>Sordariomycetidae</taxon>
        <taxon>Sordariales</taxon>
        <taxon>Sordariales incertae sedis</taxon>
        <taxon>Madurella</taxon>
    </lineage>
</organism>
<protein>
    <submittedName>
        <fullName evidence="3">Kinase-like domain-containing protein</fullName>
    </submittedName>
</protein>
<dbReference type="InterPro" id="IPR011009">
    <property type="entry name" value="Kinase-like_dom_sf"/>
</dbReference>
<dbReference type="SUPFAM" id="SSF56112">
    <property type="entry name" value="Protein kinase-like (PK-like)"/>
    <property type="match status" value="1"/>
</dbReference>
<accession>A0ABQ0GD52</accession>
<dbReference type="Pfam" id="PF00069">
    <property type="entry name" value="Pkinase"/>
    <property type="match status" value="1"/>
</dbReference>
<evidence type="ECO:0000313" key="3">
    <source>
        <dbReference type="EMBL" id="GAB1315706.1"/>
    </source>
</evidence>
<feature type="region of interest" description="Disordered" evidence="1">
    <location>
        <begin position="622"/>
        <end position="642"/>
    </location>
</feature>
<dbReference type="PANTHER" id="PTHR24359">
    <property type="entry name" value="SERINE/THREONINE-PROTEIN KINASE SBK1"/>
    <property type="match status" value="1"/>
</dbReference>
<comment type="caution">
    <text evidence="3">The sequence shown here is derived from an EMBL/GenBank/DDBJ whole genome shotgun (WGS) entry which is preliminary data.</text>
</comment>
<dbReference type="Gene3D" id="1.10.510.10">
    <property type="entry name" value="Transferase(Phosphotransferase) domain 1"/>
    <property type="match status" value="1"/>
</dbReference>
<evidence type="ECO:0000259" key="2">
    <source>
        <dbReference type="PROSITE" id="PS50011"/>
    </source>
</evidence>
<dbReference type="PROSITE" id="PS50011">
    <property type="entry name" value="PROTEIN_KINASE_DOM"/>
    <property type="match status" value="1"/>
</dbReference>
<gene>
    <name evidence="3" type="ORF">MFIFM68171_05916</name>
</gene>
<evidence type="ECO:0000313" key="4">
    <source>
        <dbReference type="Proteomes" id="UP001628179"/>
    </source>
</evidence>
<dbReference type="Proteomes" id="UP001628179">
    <property type="component" value="Unassembled WGS sequence"/>
</dbReference>
<sequence>MGDRPEIQIHGPDGQQIEKHRQRRYTPPSRERVAEVVQECETAIQREKHEDGESPLGALLWAASEKLYGDASTDRHKSIFPHALLVEVLTEARVRLGVGNFYKARNYSLDECLTWICGDRQTDKIRLGRFVRVFTVLLLCDRPHDIFTFFDKDVSDKDFPFDVGSRTIRSKSWGQNEDKGFHLNWARGLCQTFVLFQWSVFLPYFSDDHGHQEFEEETVMPWHDYHPQRDGDTSLASGSTDGGSSALGGGHSVVSRVVIHDGHYNFSVIKQHVATFAVKKLKADNEVAFNQEVAMLRNLGGRRPHTVKLLATFRHGRTYSLLFPWAECDLLAYWHRDLGQGITSPLIAWAASQCRGLVSALEWIHNPGDSVLDTNKNELFGRHGDIKPENILWYKEDADGPHTLASGQLVFSDFGLSSLNHKDTRSNIHNGDILCTTTYAPPESILRDEKISRAIDIWSLGCVFLEFVTWIIGGPALVDKFQANRFAPHLGTTPNRDIFWEVQEIGDRATRAAGYRYVAVVKPQVVKWMKDLRENTRATRFIREFLNIIENDMLVIKKENRAEAKLLKSKFDDLKRKCDSDQSYYTARASHPFEKSTIQQPLARHLSIAALDTINRGSVSIPRYPGPVQAELPRSGETHLRP</sequence>
<keyword evidence="4" id="KW-1185">Reference proteome</keyword>
<dbReference type="SMART" id="SM00220">
    <property type="entry name" value="S_TKc"/>
    <property type="match status" value="1"/>
</dbReference>
<feature type="domain" description="Protein kinase" evidence="2">
    <location>
        <begin position="253"/>
        <end position="594"/>
    </location>
</feature>
<dbReference type="GeneID" id="98176659"/>
<dbReference type="PANTHER" id="PTHR24359:SF37">
    <property type="entry name" value="PROTEIN KINASE DOMAIN-CONTAINING PROTEIN"/>
    <property type="match status" value="1"/>
</dbReference>
<dbReference type="EMBL" id="BAAFSV010000003">
    <property type="protein sequence ID" value="GAB1315706.1"/>
    <property type="molecule type" value="Genomic_DNA"/>
</dbReference>